<accession>A0A068NW82</accession>
<dbReference type="KEGG" id="fgi:OP10G_4229"/>
<organism evidence="2 3">
    <name type="scientific">Fimbriimonas ginsengisoli Gsoil 348</name>
    <dbReference type="NCBI Taxonomy" id="661478"/>
    <lineage>
        <taxon>Bacteria</taxon>
        <taxon>Bacillati</taxon>
        <taxon>Armatimonadota</taxon>
        <taxon>Fimbriimonadia</taxon>
        <taxon>Fimbriimonadales</taxon>
        <taxon>Fimbriimonadaceae</taxon>
        <taxon>Fimbriimonas</taxon>
    </lineage>
</organism>
<dbReference type="AlphaFoldDB" id="A0A068NW82"/>
<keyword evidence="3" id="KW-1185">Reference proteome</keyword>
<protein>
    <recommendedName>
        <fullName evidence="1">KAP NTPase domain-containing protein</fullName>
    </recommendedName>
</protein>
<reference evidence="2 3" key="1">
    <citation type="journal article" date="2014" name="PLoS ONE">
        <title>The first complete genome sequence of the class fimbriimonadia in the phylum armatimonadetes.</title>
        <authorList>
            <person name="Hu Z.Y."/>
            <person name="Wang Y.Z."/>
            <person name="Im W.T."/>
            <person name="Wang S.Y."/>
            <person name="Zhao G.P."/>
            <person name="Zheng H.J."/>
            <person name="Quan Z.X."/>
        </authorList>
    </citation>
    <scope>NUCLEOTIDE SEQUENCE [LARGE SCALE GENOMIC DNA]</scope>
    <source>
        <strain evidence="2">Gsoil 348</strain>
    </source>
</reference>
<name>A0A068NW82_FIMGI</name>
<feature type="domain" description="KAP NTPase" evidence="1">
    <location>
        <begin position="24"/>
        <end position="316"/>
    </location>
</feature>
<dbReference type="EMBL" id="CP007139">
    <property type="protein sequence ID" value="AIE87597.1"/>
    <property type="molecule type" value="Genomic_DNA"/>
</dbReference>
<evidence type="ECO:0000313" key="2">
    <source>
        <dbReference type="EMBL" id="AIE87597.1"/>
    </source>
</evidence>
<dbReference type="Proteomes" id="UP000027982">
    <property type="component" value="Chromosome"/>
</dbReference>
<dbReference type="Pfam" id="PF07693">
    <property type="entry name" value="KAP_NTPase"/>
    <property type="match status" value="1"/>
</dbReference>
<sequence length="704" mass="79096">MESVPFSDTHDAPISGVKDDRLARKPFASSLVRTLLADNPNGATVVAVMGGWGTGKSSVAAMVAEELDNQATVVRFEPWMVGSREGLAREFFATIGNKILPKEDTDKDKKARSRFYRYSSKIMSTISTGAGALSVVVPGVGIAEKGSKAISEALNYAAEGLEAQAIEPTLRDARDEISSDLAELTKPAVIIIDDIDRLDKEEVRITFQLIKACADFPNIRYLLLFDRDQVCHALKDSVTDPEAFLEKIVSRPFDLPEATRKQRSALLEESLLSTGIHENLGKSGMERLSVVFDQVLLPGLSTVRHVKRFITTIETLLPSLIVEGTRNIDPADFLALEFLRQYVPTIYSVLREEEAPRPGGRLAWLMQDEANDKKKEARAEALDQLGEPKRSLAIYALEALGDGKSRNPLALMTCRFSTDYWKPVYLGFHEARASVSQKTWQEFKSSLRGTDSDPFWLHEWDDREARDRWIAAIVTRAWDIEWPESKQLMKILFEWGDKQHPEEGVFTSSYTSWESAVMNCVSSMLEISPDGLDPVNELNEVIKSTTALVAPAIVVGMELEQKRKGRHPDWSEESDLAPLQRSLARKVKKFVESGEIWNSNDVRTAFSAVRYILGDAYWTKWFDSIHSSEEALVQYLNLYLGQIVDFNYGFDEGPLVAAIRDIAPEKLNESGRRARLLTLNAVRDPLGRQRRRRPRLDTVEVVEI</sequence>
<proteinExistence type="predicted"/>
<gene>
    <name evidence="2" type="ORF">OP10G_4229</name>
</gene>
<evidence type="ECO:0000259" key="1">
    <source>
        <dbReference type="Pfam" id="PF07693"/>
    </source>
</evidence>
<dbReference type="eggNOG" id="COG4928">
    <property type="taxonomic scope" value="Bacteria"/>
</dbReference>
<dbReference type="SUPFAM" id="SSF52540">
    <property type="entry name" value="P-loop containing nucleoside triphosphate hydrolases"/>
    <property type="match status" value="1"/>
</dbReference>
<evidence type="ECO:0000313" key="3">
    <source>
        <dbReference type="Proteomes" id="UP000027982"/>
    </source>
</evidence>
<dbReference type="OrthoDB" id="9806479at2"/>
<dbReference type="HOGENOM" id="CLU_391698_0_0_0"/>
<dbReference type="InterPro" id="IPR011646">
    <property type="entry name" value="KAP_P-loop"/>
</dbReference>
<dbReference type="RefSeq" id="WP_084179578.1">
    <property type="nucleotide sequence ID" value="NZ_CP007139.1"/>
</dbReference>
<dbReference type="InterPro" id="IPR027417">
    <property type="entry name" value="P-loop_NTPase"/>
</dbReference>
<dbReference type="Gene3D" id="3.40.50.300">
    <property type="entry name" value="P-loop containing nucleotide triphosphate hydrolases"/>
    <property type="match status" value="1"/>
</dbReference>